<dbReference type="EMBL" id="WVHS01000001">
    <property type="protein sequence ID" value="MXV14007.1"/>
    <property type="molecule type" value="Genomic_DNA"/>
</dbReference>
<keyword evidence="5 7" id="KW-1133">Transmembrane helix</keyword>
<dbReference type="InterPro" id="IPR007353">
    <property type="entry name" value="DUF421"/>
</dbReference>
<protein>
    <submittedName>
        <fullName evidence="9">DUF421 domain-containing protein</fullName>
    </submittedName>
</protein>
<evidence type="ECO:0000256" key="4">
    <source>
        <dbReference type="ARBA" id="ARBA00022692"/>
    </source>
</evidence>
<dbReference type="Gene3D" id="3.30.240.20">
    <property type="entry name" value="bsu07140 like domains"/>
    <property type="match status" value="1"/>
</dbReference>
<evidence type="ECO:0000256" key="1">
    <source>
        <dbReference type="ARBA" id="ARBA00004651"/>
    </source>
</evidence>
<evidence type="ECO:0000256" key="7">
    <source>
        <dbReference type="SAM" id="Phobius"/>
    </source>
</evidence>
<comment type="similarity">
    <text evidence="2">Belongs to the UPF0702 family.</text>
</comment>
<gene>
    <name evidence="9" type="ORF">GS398_01745</name>
</gene>
<accession>A0A7K1XSZ9</accession>
<evidence type="ECO:0000256" key="6">
    <source>
        <dbReference type="ARBA" id="ARBA00023136"/>
    </source>
</evidence>
<evidence type="ECO:0000256" key="5">
    <source>
        <dbReference type="ARBA" id="ARBA00022989"/>
    </source>
</evidence>
<dbReference type="AlphaFoldDB" id="A0A7K1XSZ9"/>
<comment type="subcellular location">
    <subcellularLocation>
        <location evidence="1">Cell membrane</location>
        <topology evidence="1">Multi-pass membrane protein</topology>
    </subcellularLocation>
</comment>
<keyword evidence="3" id="KW-1003">Cell membrane</keyword>
<feature type="domain" description="YetF C-terminal" evidence="8">
    <location>
        <begin position="100"/>
        <end position="167"/>
    </location>
</feature>
<evidence type="ECO:0000256" key="3">
    <source>
        <dbReference type="ARBA" id="ARBA00022475"/>
    </source>
</evidence>
<dbReference type="Pfam" id="PF04239">
    <property type="entry name" value="DUF421"/>
    <property type="match status" value="1"/>
</dbReference>
<keyword evidence="10" id="KW-1185">Reference proteome</keyword>
<evidence type="ECO:0000313" key="10">
    <source>
        <dbReference type="Proteomes" id="UP000451233"/>
    </source>
</evidence>
<feature type="transmembrane region" description="Helical" evidence="7">
    <location>
        <begin position="20"/>
        <end position="40"/>
    </location>
</feature>
<name>A0A7K1XSZ9_9SPHI</name>
<comment type="caution">
    <text evidence="9">The sequence shown here is derived from an EMBL/GenBank/DDBJ whole genome shotgun (WGS) entry which is preliminary data.</text>
</comment>
<evidence type="ECO:0000259" key="8">
    <source>
        <dbReference type="Pfam" id="PF04239"/>
    </source>
</evidence>
<feature type="transmembrane region" description="Helical" evidence="7">
    <location>
        <begin position="47"/>
        <end position="65"/>
    </location>
</feature>
<keyword evidence="6 7" id="KW-0472">Membrane</keyword>
<dbReference type="InterPro" id="IPR023090">
    <property type="entry name" value="UPF0702_alpha/beta_dom_sf"/>
</dbReference>
<dbReference type="PANTHER" id="PTHR34582">
    <property type="entry name" value="UPF0702 TRANSMEMBRANE PROTEIN YCAP"/>
    <property type="match status" value="1"/>
</dbReference>
<reference evidence="9 10" key="1">
    <citation type="submission" date="2019-11" db="EMBL/GenBank/DDBJ databases">
        <title>Pedobacter sp. HMF7056 Genome sequencing and assembly.</title>
        <authorList>
            <person name="Kang H."/>
            <person name="Kim H."/>
            <person name="Joh K."/>
        </authorList>
    </citation>
    <scope>NUCLEOTIDE SEQUENCE [LARGE SCALE GENOMIC DNA]</scope>
    <source>
        <strain evidence="9 10">HMF7056</strain>
    </source>
</reference>
<sequence>MKDIKVFDFHRIFLGDGPPLFLLEIVFRTAIMYAYTIMLLRFLGKRGIGQLSTLEVAIIISFGSAVGDPMMGADIPILYGIVAVTTVAFLQVGMERVINSNKKIELVMEGKADCLVDDGVIAVDQLKQNNLSQEDLFRSLRSSQVQHLGEVKKSFFETSGNISVLFHSPREIKPGLSVLPMELWPDSAILTVPDSITDEGLYSCTNCGFTVQLAAGQPSGHCKRCGCGNWTAATTTN</sequence>
<keyword evidence="4 7" id="KW-0812">Transmembrane</keyword>
<dbReference type="RefSeq" id="WP_160905019.1">
    <property type="nucleotide sequence ID" value="NZ_WVHS01000001.1"/>
</dbReference>
<dbReference type="Proteomes" id="UP000451233">
    <property type="component" value="Unassembled WGS sequence"/>
</dbReference>
<proteinExistence type="inferred from homology"/>
<organism evidence="9 10">
    <name type="scientific">Hufsiella ginkgonis</name>
    <dbReference type="NCBI Taxonomy" id="2695274"/>
    <lineage>
        <taxon>Bacteria</taxon>
        <taxon>Pseudomonadati</taxon>
        <taxon>Bacteroidota</taxon>
        <taxon>Sphingobacteriia</taxon>
        <taxon>Sphingobacteriales</taxon>
        <taxon>Sphingobacteriaceae</taxon>
        <taxon>Hufsiella</taxon>
    </lineage>
</organism>
<feature type="transmembrane region" description="Helical" evidence="7">
    <location>
        <begin position="77"/>
        <end position="94"/>
    </location>
</feature>
<dbReference type="PANTHER" id="PTHR34582:SF6">
    <property type="entry name" value="UPF0702 TRANSMEMBRANE PROTEIN YCAP"/>
    <property type="match status" value="1"/>
</dbReference>
<evidence type="ECO:0000256" key="2">
    <source>
        <dbReference type="ARBA" id="ARBA00006448"/>
    </source>
</evidence>
<dbReference type="GO" id="GO:0005886">
    <property type="term" value="C:plasma membrane"/>
    <property type="evidence" value="ECO:0007669"/>
    <property type="project" value="UniProtKB-SubCell"/>
</dbReference>
<evidence type="ECO:0000313" key="9">
    <source>
        <dbReference type="EMBL" id="MXV14007.1"/>
    </source>
</evidence>